<organism evidence="1 2">
    <name type="scientific">Psilocybe cf. subviscida</name>
    <dbReference type="NCBI Taxonomy" id="2480587"/>
    <lineage>
        <taxon>Eukaryota</taxon>
        <taxon>Fungi</taxon>
        <taxon>Dikarya</taxon>
        <taxon>Basidiomycota</taxon>
        <taxon>Agaricomycotina</taxon>
        <taxon>Agaricomycetes</taxon>
        <taxon>Agaricomycetidae</taxon>
        <taxon>Agaricales</taxon>
        <taxon>Agaricineae</taxon>
        <taxon>Strophariaceae</taxon>
        <taxon>Psilocybe</taxon>
    </lineage>
</organism>
<proteinExistence type="predicted"/>
<evidence type="ECO:0000313" key="2">
    <source>
        <dbReference type="Proteomes" id="UP000567179"/>
    </source>
</evidence>
<dbReference type="Proteomes" id="UP000567179">
    <property type="component" value="Unassembled WGS sequence"/>
</dbReference>
<gene>
    <name evidence="1" type="ORF">D9619_003718</name>
</gene>
<sequence length="151" mass="17580">MASYAAPHHITFKSEEHERIYYLCFSILESGTTTGDSPIDYEQYWNSQDEVGKAVFMECVLKRINNSLNFDPSWWNDFMRDRFASEMVVKANADLRNPQVKSRKQIVAEKYTCMLRSTNRTKPPTQPIPSPLLEWAIFRAALTKRRAAGFY</sequence>
<reference evidence="1 2" key="1">
    <citation type="journal article" date="2020" name="ISME J.">
        <title>Uncovering the hidden diversity of litter-decomposition mechanisms in mushroom-forming fungi.</title>
        <authorList>
            <person name="Floudas D."/>
            <person name="Bentzer J."/>
            <person name="Ahren D."/>
            <person name="Johansson T."/>
            <person name="Persson P."/>
            <person name="Tunlid A."/>
        </authorList>
    </citation>
    <scope>NUCLEOTIDE SEQUENCE [LARGE SCALE GENOMIC DNA]</scope>
    <source>
        <strain evidence="1 2">CBS 101986</strain>
    </source>
</reference>
<dbReference type="AlphaFoldDB" id="A0A8H5AYW7"/>
<accession>A0A8H5AYW7</accession>
<dbReference type="EMBL" id="JAACJJ010000056">
    <property type="protein sequence ID" value="KAF5312998.1"/>
    <property type="molecule type" value="Genomic_DNA"/>
</dbReference>
<protein>
    <submittedName>
        <fullName evidence="1">Uncharacterized protein</fullName>
    </submittedName>
</protein>
<comment type="caution">
    <text evidence="1">The sequence shown here is derived from an EMBL/GenBank/DDBJ whole genome shotgun (WGS) entry which is preliminary data.</text>
</comment>
<name>A0A8H5AYW7_9AGAR</name>
<keyword evidence="2" id="KW-1185">Reference proteome</keyword>
<evidence type="ECO:0000313" key="1">
    <source>
        <dbReference type="EMBL" id="KAF5312998.1"/>
    </source>
</evidence>